<evidence type="ECO:0008006" key="3">
    <source>
        <dbReference type="Google" id="ProtNLM"/>
    </source>
</evidence>
<organism evidence="1 2">
    <name type="scientific">Pristionchus entomophagus</name>
    <dbReference type="NCBI Taxonomy" id="358040"/>
    <lineage>
        <taxon>Eukaryota</taxon>
        <taxon>Metazoa</taxon>
        <taxon>Ecdysozoa</taxon>
        <taxon>Nematoda</taxon>
        <taxon>Chromadorea</taxon>
        <taxon>Rhabditida</taxon>
        <taxon>Rhabditina</taxon>
        <taxon>Diplogasteromorpha</taxon>
        <taxon>Diplogasteroidea</taxon>
        <taxon>Neodiplogasteridae</taxon>
        <taxon>Pristionchus</taxon>
    </lineage>
</organism>
<dbReference type="PANTHER" id="PTHR47768:SF1">
    <property type="entry name" value="GLOBIN FAMILY PROFILE DOMAIN-CONTAINING PROTEIN"/>
    <property type="match status" value="1"/>
</dbReference>
<name>A0AAV5T8V5_9BILA</name>
<dbReference type="InterPro" id="IPR009050">
    <property type="entry name" value="Globin-like_sf"/>
</dbReference>
<dbReference type="AlphaFoldDB" id="A0AAV5T8V5"/>
<protein>
    <recommendedName>
        <fullName evidence="3">Globin family profile domain-containing protein</fullName>
    </recommendedName>
</protein>
<dbReference type="InterPro" id="IPR012292">
    <property type="entry name" value="Globin/Proto"/>
</dbReference>
<evidence type="ECO:0000313" key="2">
    <source>
        <dbReference type="Proteomes" id="UP001432027"/>
    </source>
</evidence>
<dbReference type="InterPro" id="IPR053341">
    <property type="entry name" value="Oxidative_stress_globin-like"/>
</dbReference>
<dbReference type="GO" id="GO:0020037">
    <property type="term" value="F:heme binding"/>
    <property type="evidence" value="ECO:0007669"/>
    <property type="project" value="InterPro"/>
</dbReference>
<dbReference type="PANTHER" id="PTHR47768">
    <property type="entry name" value="GLOBIN RELATED-RELATED"/>
    <property type="match status" value="1"/>
</dbReference>
<dbReference type="GO" id="GO:0019825">
    <property type="term" value="F:oxygen binding"/>
    <property type="evidence" value="ECO:0007669"/>
    <property type="project" value="InterPro"/>
</dbReference>
<feature type="non-terminal residue" evidence="1">
    <location>
        <position position="192"/>
    </location>
</feature>
<dbReference type="EMBL" id="BTSX01000003">
    <property type="protein sequence ID" value="GMS91357.1"/>
    <property type="molecule type" value="Genomic_DNA"/>
</dbReference>
<dbReference type="SUPFAM" id="SSF46458">
    <property type="entry name" value="Globin-like"/>
    <property type="match status" value="1"/>
</dbReference>
<dbReference type="Gene3D" id="1.10.490.10">
    <property type="entry name" value="Globins"/>
    <property type="match status" value="1"/>
</dbReference>
<sequence length="192" mass="22546">SILAIKFMRKTKITLISISWTSHPRDMALLRSTWTDDFEDLYTIGSTIFLNLFAGPNGAFSKSLFPWIAKCEAEGRNYVETNDFRVLCLRLVQTIAVFLEDALDKEKVETFLYKLGQRHIGYLPENTKYEESDNLDRSHRTDCFIPLQRLILLTHIKHNKLQLWDDTVSYIFHFIEEGFYDALKGFDRFPHI</sequence>
<reference evidence="1" key="1">
    <citation type="submission" date="2023-10" db="EMBL/GenBank/DDBJ databases">
        <title>Genome assembly of Pristionchus species.</title>
        <authorList>
            <person name="Yoshida K."/>
            <person name="Sommer R.J."/>
        </authorList>
    </citation>
    <scope>NUCLEOTIDE SEQUENCE</scope>
    <source>
        <strain evidence="1">RS0144</strain>
    </source>
</reference>
<keyword evidence="2" id="KW-1185">Reference proteome</keyword>
<proteinExistence type="predicted"/>
<evidence type="ECO:0000313" key="1">
    <source>
        <dbReference type="EMBL" id="GMS91357.1"/>
    </source>
</evidence>
<feature type="non-terminal residue" evidence="1">
    <location>
        <position position="1"/>
    </location>
</feature>
<dbReference type="CDD" id="cd01040">
    <property type="entry name" value="Mb-like"/>
    <property type="match status" value="1"/>
</dbReference>
<comment type="caution">
    <text evidence="1">The sequence shown here is derived from an EMBL/GenBank/DDBJ whole genome shotgun (WGS) entry which is preliminary data.</text>
</comment>
<dbReference type="InterPro" id="IPR044399">
    <property type="entry name" value="Mb-like_M"/>
</dbReference>
<accession>A0AAV5T8V5</accession>
<dbReference type="Proteomes" id="UP001432027">
    <property type="component" value="Unassembled WGS sequence"/>
</dbReference>
<gene>
    <name evidence="1" type="ORF">PENTCL1PPCAC_13532</name>
</gene>